<protein>
    <submittedName>
        <fullName evidence="1">Uncharacterized protein</fullName>
    </submittedName>
</protein>
<organism evidence="1 2">
    <name type="scientific">Planomonospora parontospora</name>
    <dbReference type="NCBI Taxonomy" id="58119"/>
    <lineage>
        <taxon>Bacteria</taxon>
        <taxon>Bacillati</taxon>
        <taxon>Actinomycetota</taxon>
        <taxon>Actinomycetes</taxon>
        <taxon>Streptosporangiales</taxon>
        <taxon>Streptosporangiaceae</taxon>
        <taxon>Planomonospora</taxon>
    </lineage>
</organism>
<evidence type="ECO:0000313" key="2">
    <source>
        <dbReference type="Proteomes" id="UP000627984"/>
    </source>
</evidence>
<dbReference type="AlphaFoldDB" id="A0AA37BLH9"/>
<gene>
    <name evidence="1" type="ORF">GCM10010126_52310</name>
</gene>
<reference evidence="1" key="1">
    <citation type="journal article" date="2014" name="Int. J. Syst. Evol. Microbiol.">
        <title>Complete genome sequence of Corynebacterium casei LMG S-19264T (=DSM 44701T), isolated from a smear-ripened cheese.</title>
        <authorList>
            <consortium name="US DOE Joint Genome Institute (JGI-PGF)"/>
            <person name="Walter F."/>
            <person name="Albersmeier A."/>
            <person name="Kalinowski J."/>
            <person name="Ruckert C."/>
        </authorList>
    </citation>
    <scope>NUCLEOTIDE SEQUENCE</scope>
    <source>
        <strain evidence="1">JCM 3093</strain>
    </source>
</reference>
<comment type="caution">
    <text evidence="1">The sequence shown here is derived from an EMBL/GenBank/DDBJ whole genome shotgun (WGS) entry which is preliminary data.</text>
</comment>
<accession>A0AA37BLH9</accession>
<reference evidence="1" key="2">
    <citation type="submission" date="2022-09" db="EMBL/GenBank/DDBJ databases">
        <authorList>
            <person name="Sun Q."/>
            <person name="Ohkuma M."/>
        </authorList>
    </citation>
    <scope>NUCLEOTIDE SEQUENCE</scope>
    <source>
        <strain evidence="1">JCM 3093</strain>
    </source>
</reference>
<dbReference type="EMBL" id="BMQD01000018">
    <property type="protein sequence ID" value="GGK86592.1"/>
    <property type="molecule type" value="Genomic_DNA"/>
</dbReference>
<name>A0AA37BLH9_9ACTN</name>
<proteinExistence type="predicted"/>
<dbReference type="Proteomes" id="UP000627984">
    <property type="component" value="Unassembled WGS sequence"/>
</dbReference>
<evidence type="ECO:0000313" key="1">
    <source>
        <dbReference type="EMBL" id="GGK86592.1"/>
    </source>
</evidence>
<sequence>MRQLSLVAVSGFLSLVILSAFLWWSGAVTPYIRWSVDDFFLHAQVDENGVLSARVLIELENEGPASFTLTGISMEMPGLRLLPADEKKGERSVVTVESGGYEALERRVVITDCAAVPHEPQPVGFTYRTWIGSGSAEVTWNSWRVTGAGGSLPVAWQRGLAAKVCNNAVNPDLL</sequence>